<dbReference type="Proteomes" id="UP000198670">
    <property type="component" value="Unassembled WGS sequence"/>
</dbReference>
<keyword evidence="6" id="KW-0949">S-adenosyl-L-methionine</keyword>
<dbReference type="CDD" id="cd02440">
    <property type="entry name" value="AdoMet_MTases"/>
    <property type="match status" value="1"/>
</dbReference>
<keyword evidence="11" id="KW-1185">Reference proteome</keyword>
<feature type="domain" description="PUA" evidence="9">
    <location>
        <begin position="11"/>
        <end position="96"/>
    </location>
</feature>
<dbReference type="GO" id="GO:0003723">
    <property type="term" value="F:RNA binding"/>
    <property type="evidence" value="ECO:0007669"/>
    <property type="project" value="UniProtKB-KW"/>
</dbReference>
<organism evidence="10 11">
    <name type="scientific">Parapedobacter indicus</name>
    <dbReference type="NCBI Taxonomy" id="1477437"/>
    <lineage>
        <taxon>Bacteria</taxon>
        <taxon>Pseudomonadati</taxon>
        <taxon>Bacteroidota</taxon>
        <taxon>Sphingobacteriia</taxon>
        <taxon>Sphingobacteriales</taxon>
        <taxon>Sphingobacteriaceae</taxon>
        <taxon>Parapedobacter</taxon>
    </lineage>
</organism>
<evidence type="ECO:0000256" key="2">
    <source>
        <dbReference type="ARBA" id="ARBA00022490"/>
    </source>
</evidence>
<dbReference type="PANTHER" id="PTHR42873:SF1">
    <property type="entry name" value="S-ADENOSYLMETHIONINE-DEPENDENT METHYLTRANSFERASE DOMAIN-CONTAINING PROTEIN"/>
    <property type="match status" value="1"/>
</dbReference>
<accession>A0A1I3UA19</accession>
<gene>
    <name evidence="10" type="ORF">SAMN05444682_11452</name>
</gene>
<evidence type="ECO:0000313" key="10">
    <source>
        <dbReference type="EMBL" id="SFJ79459.1"/>
    </source>
</evidence>
<dbReference type="InterPro" id="IPR029063">
    <property type="entry name" value="SAM-dependent_MTases_sf"/>
</dbReference>
<dbReference type="CDD" id="cd11572">
    <property type="entry name" value="RlmI_M_like"/>
    <property type="match status" value="1"/>
</dbReference>
<dbReference type="GO" id="GO:0005737">
    <property type="term" value="C:cytoplasm"/>
    <property type="evidence" value="ECO:0007669"/>
    <property type="project" value="UniProtKB-SubCell"/>
</dbReference>
<evidence type="ECO:0000256" key="1">
    <source>
        <dbReference type="ARBA" id="ARBA00004496"/>
    </source>
</evidence>
<dbReference type="Gene3D" id="2.30.130.10">
    <property type="entry name" value="PUA domain"/>
    <property type="match status" value="1"/>
</dbReference>
<dbReference type="STRING" id="1477437.SAMN05444682_11452"/>
<evidence type="ECO:0000256" key="3">
    <source>
        <dbReference type="ARBA" id="ARBA00022552"/>
    </source>
</evidence>
<comment type="subcellular location">
    <subcellularLocation>
        <location evidence="1">Cytoplasm</location>
    </subcellularLocation>
</comment>
<dbReference type="Gene3D" id="3.40.50.150">
    <property type="entry name" value="Vaccinia Virus protein VP39"/>
    <property type="match status" value="1"/>
</dbReference>
<dbReference type="InterPro" id="IPR041532">
    <property type="entry name" value="RlmI-like_PUA"/>
</dbReference>
<evidence type="ECO:0000256" key="8">
    <source>
        <dbReference type="ARBA" id="ARBA00038091"/>
    </source>
</evidence>
<dbReference type="InterPro" id="IPR002478">
    <property type="entry name" value="PUA"/>
</dbReference>
<dbReference type="InterPro" id="IPR015947">
    <property type="entry name" value="PUA-like_sf"/>
</dbReference>
<comment type="similarity">
    <text evidence="8">Belongs to the methyltransferase superfamily. RlmI family.</text>
</comment>
<dbReference type="SMART" id="SM00359">
    <property type="entry name" value="PUA"/>
    <property type="match status" value="1"/>
</dbReference>
<evidence type="ECO:0000256" key="4">
    <source>
        <dbReference type="ARBA" id="ARBA00022603"/>
    </source>
</evidence>
<dbReference type="SUPFAM" id="SSF88697">
    <property type="entry name" value="PUA domain-like"/>
    <property type="match status" value="1"/>
</dbReference>
<dbReference type="GO" id="GO:0008168">
    <property type="term" value="F:methyltransferase activity"/>
    <property type="evidence" value="ECO:0007669"/>
    <property type="project" value="UniProtKB-KW"/>
</dbReference>
<reference evidence="10 11" key="1">
    <citation type="submission" date="2016-10" db="EMBL/GenBank/DDBJ databases">
        <authorList>
            <person name="de Groot N.N."/>
        </authorList>
    </citation>
    <scope>NUCLEOTIDE SEQUENCE [LARGE SCALE GENOMIC DNA]</scope>
    <source>
        <strain evidence="10 11">RK1</strain>
    </source>
</reference>
<keyword evidence="3" id="KW-0698">rRNA processing</keyword>
<keyword evidence="7" id="KW-0694">RNA-binding</keyword>
<protein>
    <submittedName>
        <fullName evidence="10">23S rRNA (Cytosine1962-C5)-methyltransferase</fullName>
    </submittedName>
</protein>
<dbReference type="PROSITE" id="PS50890">
    <property type="entry name" value="PUA"/>
    <property type="match status" value="1"/>
</dbReference>
<evidence type="ECO:0000256" key="6">
    <source>
        <dbReference type="ARBA" id="ARBA00022691"/>
    </source>
</evidence>
<dbReference type="EMBL" id="FOQO01000014">
    <property type="protein sequence ID" value="SFJ79459.1"/>
    <property type="molecule type" value="Genomic_DNA"/>
</dbReference>
<dbReference type="InterPro" id="IPR036974">
    <property type="entry name" value="PUA_sf"/>
</dbReference>
<sequence length="404" mass="45005">MASYLSLRQMHTIKLKKGKAKAAHQRHPWIFSGAVVDDGEGPQNGEVVQVVDHLDGFVAYGLYNGQSRVAVRLIEWDSDRRPDEEWWRVRIQRAVETRQPLLRSSDTNTVRLIFAEADFLPGLIVDKYADFLSVQIHAAGAEKVKHVITDELNRLLRPLGIYERSDANARMHEGLPAANGVLCGDTPPEWLEIRENGIRYEVNIAAGQKSGFYCDQRDNRLFTARYAAGKRVLDCFCYSGGFSLNAFANGAASVVSVDSSALAMETLKRNVTLNGFDESKHVAVQADVNKQLRVFSDSGQRFDMIVLDPPKYAPSRSGLEKAARAYKDLNRRGLLLLERGGLLATFSCSAAMDVGTFKQVLAWAALDAGKEIQFVRQFTQPEDHPVRASFPEGEYLKGLLCRVV</sequence>
<dbReference type="Pfam" id="PF17785">
    <property type="entry name" value="PUA_3"/>
    <property type="match status" value="1"/>
</dbReference>
<dbReference type="GO" id="GO:0032259">
    <property type="term" value="P:methylation"/>
    <property type="evidence" value="ECO:0007669"/>
    <property type="project" value="UniProtKB-KW"/>
</dbReference>
<dbReference type="Gene3D" id="3.30.750.80">
    <property type="entry name" value="RNA methyltransferase domain (HRMD) like"/>
    <property type="match status" value="1"/>
</dbReference>
<dbReference type="AlphaFoldDB" id="A0A1I3UA19"/>
<name>A0A1I3UA19_9SPHI</name>
<dbReference type="Pfam" id="PF10672">
    <property type="entry name" value="Methyltrans_SAM"/>
    <property type="match status" value="1"/>
</dbReference>
<dbReference type="PANTHER" id="PTHR42873">
    <property type="entry name" value="RIBOSOMAL RNA LARGE SUBUNIT METHYLTRANSFERASE"/>
    <property type="match status" value="1"/>
</dbReference>
<keyword evidence="2" id="KW-0963">Cytoplasm</keyword>
<evidence type="ECO:0000256" key="7">
    <source>
        <dbReference type="ARBA" id="ARBA00022884"/>
    </source>
</evidence>
<proteinExistence type="inferred from homology"/>
<evidence type="ECO:0000313" key="11">
    <source>
        <dbReference type="Proteomes" id="UP000198670"/>
    </source>
</evidence>
<dbReference type="InterPro" id="IPR019614">
    <property type="entry name" value="SAM-dep_methyl-trfase"/>
</dbReference>
<evidence type="ECO:0000256" key="5">
    <source>
        <dbReference type="ARBA" id="ARBA00022679"/>
    </source>
</evidence>
<dbReference type="SUPFAM" id="SSF53335">
    <property type="entry name" value="S-adenosyl-L-methionine-dependent methyltransferases"/>
    <property type="match status" value="1"/>
</dbReference>
<dbReference type="CDD" id="cd21153">
    <property type="entry name" value="PUA_RlmI"/>
    <property type="match status" value="1"/>
</dbReference>
<keyword evidence="5 10" id="KW-0808">Transferase</keyword>
<dbReference type="GO" id="GO:0006364">
    <property type="term" value="P:rRNA processing"/>
    <property type="evidence" value="ECO:0007669"/>
    <property type="project" value="UniProtKB-KW"/>
</dbReference>
<evidence type="ECO:0000259" key="9">
    <source>
        <dbReference type="SMART" id="SM00359"/>
    </source>
</evidence>
<keyword evidence="4 10" id="KW-0489">Methyltransferase</keyword>